<dbReference type="Proteomes" id="UP000887576">
    <property type="component" value="Unplaced"/>
</dbReference>
<dbReference type="WBParaSite" id="JU765_v2.g14852.t1">
    <property type="protein sequence ID" value="JU765_v2.g14852.t1"/>
    <property type="gene ID" value="JU765_v2.g14852"/>
</dbReference>
<evidence type="ECO:0000313" key="1">
    <source>
        <dbReference type="Proteomes" id="UP000887576"/>
    </source>
</evidence>
<accession>A0AC34QBL7</accession>
<evidence type="ECO:0000313" key="2">
    <source>
        <dbReference type="WBParaSite" id="JU765_v2.g14852.t1"/>
    </source>
</evidence>
<reference evidence="2" key="1">
    <citation type="submission" date="2022-11" db="UniProtKB">
        <authorList>
            <consortium name="WormBaseParasite"/>
        </authorList>
    </citation>
    <scope>IDENTIFICATION</scope>
</reference>
<name>A0AC34QBL7_9BILA</name>
<protein>
    <submittedName>
        <fullName evidence="2">Nucleotide-diphospho-sugar transferase domain-containing protein</fullName>
    </submittedName>
</protein>
<sequence length="238" mass="27442">MKNVHENVVIVAMDEESKKQITQQWPKLKILSWIIPCLKDSFNYGDGKYQLFFVFRSNLARSFLYFGKTIWMIQQDTFWRENLLETKIDKDQPKVDIIFDRASEGDSKIIAGGYYFAKPTCSSQIFFKQLSYDLERIYAPDNAYMTYLCSNKGSINCGLVPFNLITNWIWIYEPERLTDKSRIPILIQFDGDTKLGSKFEKMKKLGFYFVDEKDGKTCNNSAVEVSLSKSGPQLGGGG</sequence>
<proteinExistence type="predicted"/>
<organism evidence="1 2">
    <name type="scientific">Panagrolaimus sp. JU765</name>
    <dbReference type="NCBI Taxonomy" id="591449"/>
    <lineage>
        <taxon>Eukaryota</taxon>
        <taxon>Metazoa</taxon>
        <taxon>Ecdysozoa</taxon>
        <taxon>Nematoda</taxon>
        <taxon>Chromadorea</taxon>
        <taxon>Rhabditida</taxon>
        <taxon>Tylenchina</taxon>
        <taxon>Panagrolaimomorpha</taxon>
        <taxon>Panagrolaimoidea</taxon>
        <taxon>Panagrolaimidae</taxon>
        <taxon>Panagrolaimus</taxon>
    </lineage>
</organism>